<comment type="caution">
    <text evidence="2">The sequence shown here is derived from an EMBL/GenBank/DDBJ whole genome shotgun (WGS) entry which is preliminary data.</text>
</comment>
<accession>A0A9D9HMX9</accession>
<dbReference type="Proteomes" id="UP000823638">
    <property type="component" value="Unassembled WGS sequence"/>
</dbReference>
<gene>
    <name evidence="2" type="ORF">IAA81_01690</name>
</gene>
<reference evidence="2" key="2">
    <citation type="journal article" date="2021" name="PeerJ">
        <title>Extensive microbial diversity within the chicken gut microbiome revealed by metagenomics and culture.</title>
        <authorList>
            <person name="Gilroy R."/>
            <person name="Ravi A."/>
            <person name="Getino M."/>
            <person name="Pursley I."/>
            <person name="Horton D.L."/>
            <person name="Alikhan N.F."/>
            <person name="Baker D."/>
            <person name="Gharbi K."/>
            <person name="Hall N."/>
            <person name="Watson M."/>
            <person name="Adriaenssens E.M."/>
            <person name="Foster-Nyarko E."/>
            <person name="Jarju S."/>
            <person name="Secka A."/>
            <person name="Antonio M."/>
            <person name="Oren A."/>
            <person name="Chaudhuri R.R."/>
            <person name="La Ragione R."/>
            <person name="Hildebrand F."/>
            <person name="Pallen M.J."/>
        </authorList>
    </citation>
    <scope>NUCLEOTIDE SEQUENCE</scope>
    <source>
        <strain evidence="2">10532</strain>
    </source>
</reference>
<evidence type="ECO:0000313" key="3">
    <source>
        <dbReference type="Proteomes" id="UP000823638"/>
    </source>
</evidence>
<evidence type="ECO:0000256" key="1">
    <source>
        <dbReference type="SAM" id="MobiDB-lite"/>
    </source>
</evidence>
<evidence type="ECO:0000313" key="2">
    <source>
        <dbReference type="EMBL" id="MBO8456922.1"/>
    </source>
</evidence>
<name>A0A9D9HMX9_9SPIR</name>
<proteinExistence type="predicted"/>
<feature type="region of interest" description="Disordered" evidence="1">
    <location>
        <begin position="105"/>
        <end position="127"/>
    </location>
</feature>
<reference evidence="2" key="1">
    <citation type="submission" date="2020-10" db="EMBL/GenBank/DDBJ databases">
        <authorList>
            <person name="Gilroy R."/>
        </authorList>
    </citation>
    <scope>NUCLEOTIDE SEQUENCE</scope>
    <source>
        <strain evidence="2">10532</strain>
    </source>
</reference>
<dbReference type="EMBL" id="JADIMM010000023">
    <property type="protein sequence ID" value="MBO8456922.1"/>
    <property type="molecule type" value="Genomic_DNA"/>
</dbReference>
<sequence>MSENKNDVLETIKKMLEKGLDVSKDLLVKAGDKMQDLGEKGSLKVEILKIDHQIEKKLLELGKKTFEILSAGGIRAVDKSDSDVNSLVVEIDSLYAKKEEKEVLLTNSKDVKEENGDSPENSGNPGD</sequence>
<dbReference type="AlphaFoldDB" id="A0A9D9HMX9"/>
<feature type="compositionally biased region" description="Polar residues" evidence="1">
    <location>
        <begin position="118"/>
        <end position="127"/>
    </location>
</feature>
<organism evidence="2 3">
    <name type="scientific">Candidatus Gallitreponema excrementavium</name>
    <dbReference type="NCBI Taxonomy" id="2840840"/>
    <lineage>
        <taxon>Bacteria</taxon>
        <taxon>Pseudomonadati</taxon>
        <taxon>Spirochaetota</taxon>
        <taxon>Spirochaetia</taxon>
        <taxon>Spirochaetales</taxon>
        <taxon>Candidatus Gallitreponema</taxon>
    </lineage>
</organism>
<protein>
    <submittedName>
        <fullName evidence="2">Uncharacterized protein</fullName>
    </submittedName>
</protein>
<feature type="compositionally biased region" description="Basic and acidic residues" evidence="1">
    <location>
        <begin position="105"/>
        <end position="115"/>
    </location>
</feature>